<protein>
    <submittedName>
        <fullName evidence="3">Uncharacterized protein</fullName>
    </submittedName>
</protein>
<dbReference type="Proteomes" id="UP000324705">
    <property type="component" value="Chromosome 4A"/>
</dbReference>
<evidence type="ECO:0000313" key="3">
    <source>
        <dbReference type="EMBL" id="VAH99667.1"/>
    </source>
</evidence>
<feature type="transmembrane region" description="Helical" evidence="2">
    <location>
        <begin position="194"/>
        <end position="217"/>
    </location>
</feature>
<feature type="transmembrane region" description="Helical" evidence="2">
    <location>
        <begin position="237"/>
        <end position="258"/>
    </location>
</feature>
<dbReference type="PANTHER" id="PTHR33115">
    <property type="entry name" value="ARM REPEAT SUPERFAMILY PROTEIN"/>
    <property type="match status" value="1"/>
</dbReference>
<dbReference type="AlphaFoldDB" id="A0A9R0SSZ8"/>
<evidence type="ECO:0000256" key="1">
    <source>
        <dbReference type="SAM" id="Coils"/>
    </source>
</evidence>
<keyword evidence="2" id="KW-0472">Membrane</keyword>
<evidence type="ECO:0000256" key="2">
    <source>
        <dbReference type="SAM" id="Phobius"/>
    </source>
</evidence>
<organism evidence="3 4">
    <name type="scientific">Triticum turgidum subsp. durum</name>
    <name type="common">Durum wheat</name>
    <name type="synonym">Triticum durum</name>
    <dbReference type="NCBI Taxonomy" id="4567"/>
    <lineage>
        <taxon>Eukaryota</taxon>
        <taxon>Viridiplantae</taxon>
        <taxon>Streptophyta</taxon>
        <taxon>Embryophyta</taxon>
        <taxon>Tracheophyta</taxon>
        <taxon>Spermatophyta</taxon>
        <taxon>Magnoliopsida</taxon>
        <taxon>Liliopsida</taxon>
        <taxon>Poales</taxon>
        <taxon>Poaceae</taxon>
        <taxon>BOP clade</taxon>
        <taxon>Pooideae</taxon>
        <taxon>Triticodae</taxon>
        <taxon>Triticeae</taxon>
        <taxon>Triticinae</taxon>
        <taxon>Triticum</taxon>
    </lineage>
</organism>
<feature type="transmembrane region" description="Helical" evidence="2">
    <location>
        <begin position="166"/>
        <end position="187"/>
    </location>
</feature>
<gene>
    <name evidence="3" type="ORF">TRITD_4Av1G258240</name>
</gene>
<accession>A0A9R0SSZ8</accession>
<feature type="transmembrane region" description="Helical" evidence="2">
    <location>
        <begin position="48"/>
        <end position="75"/>
    </location>
</feature>
<dbReference type="EMBL" id="LT934117">
    <property type="protein sequence ID" value="VAH99667.1"/>
    <property type="molecule type" value="Genomic_DNA"/>
</dbReference>
<keyword evidence="4" id="KW-1185">Reference proteome</keyword>
<sequence length="762" mass="84315">MQSSSHSSDEDHKQSGKKNWWSGVADAFCGFVLTLGEELPEVETINNYALFMGYLSMAVRGLGFLVVTWTTVVLLGGFVSVLGQKDFWCLTVITLSQTVGVFDVFLNEKMGSIWHAYRGLFIASLTTGAHRFEAKTNSGAKPNIFIRITTSCLERKLEKADDCYDAMSYFLLICMIELFLWFIVSIAKAAVQALIFAIILLPLAILYVFGLYISTIISLWRLIQHDYGEDGGANMKLALNVLYSLAVVQGLVFCYKIIFARREKSMILIMASEGHSVDERGWSDYLRETKIGCEKDPSFARGRNLVTYAVDLIESRSAASYHSGTRVLEMLLDSHGHCLLIRQMIVCGGSSHVLQKLLATLDHGSPYCGETRGYATNIVENLASKRQIRLAQFPGGIQRISSMLQDPQKKKEASPIEDLEMKNKYTSQVDNGLRILEHLANDEDNRITMTNTLGLLSSITAPIGRWHRDGDHCHAWARTAGLINQLVVALAGEAEDTGVKLRREISHNGDVVGALESILTCAECDPKYRIEANNILADLSVEMTSTEDNGLISSFTARKEENLIGILVDNFIHVNREDPNAHSRVDFAGSQLAELSKKSKSSAKLILRANDAVAPGLITIVENKARGSGSAEEILNNLCNHYSKDDECFDRLKKALINGMTKVLTEMLPQLGQGIGAETEAHNNILLSAPGEELEIVCESQENAKNRKEDDQDLSSQLDDIIAVMDSAKPVRTFASLVEEAQEALEEVKAQEARQKEACRRS</sequence>
<feature type="coiled-coil region" evidence="1">
    <location>
        <begin position="731"/>
        <end position="761"/>
    </location>
</feature>
<dbReference type="PANTHER" id="PTHR33115:SF78">
    <property type="match status" value="1"/>
</dbReference>
<dbReference type="Gramene" id="TRITD4Av1G258240.1">
    <property type="protein sequence ID" value="TRITD4Av1G258240.1"/>
    <property type="gene ID" value="TRITD4Av1G258240"/>
</dbReference>
<dbReference type="InterPro" id="IPR016024">
    <property type="entry name" value="ARM-type_fold"/>
</dbReference>
<keyword evidence="2" id="KW-1133">Transmembrane helix</keyword>
<name>A0A9R0SSZ8_TRITD</name>
<keyword evidence="1" id="KW-0175">Coiled coil</keyword>
<reference evidence="3 4" key="1">
    <citation type="submission" date="2017-09" db="EMBL/GenBank/DDBJ databases">
        <authorList>
            <consortium name="International Durum Wheat Genome Sequencing Consortium (IDWGSC)"/>
            <person name="Milanesi L."/>
        </authorList>
    </citation>
    <scope>NUCLEOTIDE SEQUENCE [LARGE SCALE GENOMIC DNA]</scope>
    <source>
        <strain evidence="4">cv. Svevo</strain>
    </source>
</reference>
<dbReference type="SUPFAM" id="SSF48371">
    <property type="entry name" value="ARM repeat"/>
    <property type="match status" value="1"/>
</dbReference>
<evidence type="ECO:0000313" key="4">
    <source>
        <dbReference type="Proteomes" id="UP000324705"/>
    </source>
</evidence>
<keyword evidence="2" id="KW-0812">Transmembrane</keyword>
<proteinExistence type="predicted"/>